<comment type="caution">
    <text evidence="1">The sequence shown here is derived from an EMBL/GenBank/DDBJ whole genome shotgun (WGS) entry which is preliminary data.</text>
</comment>
<name>A0ABY2FSA2_9ACTN</name>
<evidence type="ECO:0000313" key="2">
    <source>
        <dbReference type="Proteomes" id="UP000295060"/>
    </source>
</evidence>
<evidence type="ECO:0000313" key="1">
    <source>
        <dbReference type="EMBL" id="TDW95634.1"/>
    </source>
</evidence>
<accession>A0ABY2FSA2</accession>
<keyword evidence="2" id="KW-1185">Reference proteome</keyword>
<gene>
    <name evidence="1" type="ORF">EV137_2978</name>
</gene>
<organism evidence="1 2">
    <name type="scientific">Kribbella pratensis</name>
    <dbReference type="NCBI Taxonomy" id="2512112"/>
    <lineage>
        <taxon>Bacteria</taxon>
        <taxon>Bacillati</taxon>
        <taxon>Actinomycetota</taxon>
        <taxon>Actinomycetes</taxon>
        <taxon>Propionibacteriales</taxon>
        <taxon>Kribbellaceae</taxon>
        <taxon>Kribbella</taxon>
    </lineage>
</organism>
<reference evidence="1 2" key="1">
    <citation type="submission" date="2019-03" db="EMBL/GenBank/DDBJ databases">
        <title>Genomic Encyclopedia of Type Strains, Phase III (KMG-III): the genomes of soil and plant-associated and newly described type strains.</title>
        <authorList>
            <person name="Whitman W."/>
        </authorList>
    </citation>
    <scope>NUCLEOTIDE SEQUENCE [LARGE SCALE GENOMIC DNA]</scope>
    <source>
        <strain evidence="1 2">VKMAc-2574</strain>
    </source>
</reference>
<dbReference type="RefSeq" id="WP_134129184.1">
    <property type="nucleotide sequence ID" value="NZ_SODU01000001.1"/>
</dbReference>
<protein>
    <submittedName>
        <fullName evidence="1">Uncharacterized protein</fullName>
    </submittedName>
</protein>
<sequence>MRFDEFYAERSTVVGAADDVPAFKAGVERLRQLAATVEDDPAKAQRYLEATERMLLEVTAPHSETVDLAFEAMLRARRVPAGTPAEQRAHVEAGIDEVTRIAAAAPTDAERDAALDLNATLLGVLERIERQ</sequence>
<proteinExistence type="predicted"/>
<dbReference type="EMBL" id="SODU01000001">
    <property type="protein sequence ID" value="TDW95634.1"/>
    <property type="molecule type" value="Genomic_DNA"/>
</dbReference>
<dbReference type="Proteomes" id="UP000295060">
    <property type="component" value="Unassembled WGS sequence"/>
</dbReference>